<dbReference type="AlphaFoldDB" id="A0A158P9T6"/>
<keyword evidence="5" id="KW-0460">Magnesium</keyword>
<dbReference type="GO" id="GO:0050265">
    <property type="term" value="F:RNA uridylyltransferase activity"/>
    <property type="evidence" value="ECO:0007669"/>
    <property type="project" value="TreeGrafter"/>
</dbReference>
<evidence type="ECO:0000256" key="1">
    <source>
        <dbReference type="ARBA" id="ARBA00001936"/>
    </source>
</evidence>
<comment type="cofactor">
    <cofactor evidence="2">
        <name>Mg(2+)</name>
        <dbReference type="ChEBI" id="CHEBI:18420"/>
    </cofactor>
</comment>
<evidence type="ECO:0000313" key="8">
    <source>
        <dbReference type="Proteomes" id="UP000035642"/>
    </source>
</evidence>
<reference evidence="9" key="2">
    <citation type="submission" date="2016-04" db="UniProtKB">
        <authorList>
            <consortium name="WormBaseParasite"/>
        </authorList>
    </citation>
    <scope>IDENTIFICATION</scope>
</reference>
<evidence type="ECO:0000259" key="7">
    <source>
        <dbReference type="Pfam" id="PF03828"/>
    </source>
</evidence>
<reference evidence="8" key="1">
    <citation type="submission" date="2012-09" db="EMBL/GenBank/DDBJ databases">
        <authorList>
            <person name="Martin A.A."/>
        </authorList>
    </citation>
    <scope>NUCLEOTIDE SEQUENCE</scope>
</reference>
<dbReference type="SUPFAM" id="SSF81631">
    <property type="entry name" value="PAP/OAS1 substrate-binding domain"/>
    <property type="match status" value="1"/>
</dbReference>
<dbReference type="WBParaSite" id="ACAC_0000862501-mRNA-1">
    <property type="protein sequence ID" value="ACAC_0000862501-mRNA-1"/>
    <property type="gene ID" value="ACAC_0000862501"/>
</dbReference>
<dbReference type="Gene3D" id="1.10.1410.10">
    <property type="match status" value="2"/>
</dbReference>
<keyword evidence="8" id="KW-1185">Reference proteome</keyword>
<proteinExistence type="predicted"/>
<dbReference type="InterPro" id="IPR002058">
    <property type="entry name" value="PAP_assoc"/>
</dbReference>
<accession>A0A158P9T6</accession>
<name>A0A158P9T6_ANGCA</name>
<dbReference type="InterPro" id="IPR043519">
    <property type="entry name" value="NT_sf"/>
</dbReference>
<protein>
    <submittedName>
        <fullName evidence="9">PAP-associated domain-containing protein</fullName>
    </submittedName>
</protein>
<evidence type="ECO:0000313" key="9">
    <source>
        <dbReference type="WBParaSite" id="ACAC_0000862501-mRNA-1"/>
    </source>
</evidence>
<evidence type="ECO:0000256" key="3">
    <source>
        <dbReference type="ARBA" id="ARBA00022679"/>
    </source>
</evidence>
<evidence type="ECO:0000256" key="2">
    <source>
        <dbReference type="ARBA" id="ARBA00001946"/>
    </source>
</evidence>
<dbReference type="PANTHER" id="PTHR12271">
    <property type="entry name" value="POLY A POLYMERASE CID PAP -RELATED"/>
    <property type="match status" value="1"/>
</dbReference>
<dbReference type="Proteomes" id="UP000035642">
    <property type="component" value="Unassembled WGS sequence"/>
</dbReference>
<dbReference type="Gene3D" id="3.30.460.10">
    <property type="entry name" value="Beta Polymerase, domain 2"/>
    <property type="match status" value="1"/>
</dbReference>
<sequence length="376" mass="43005">MIRRVDLSAMDGSNVVEKCKQYGDKYLVEPNVEAIKRWRSSYQSLFANRKSAEKLRRLSDEVLLHFEANRQTNVDSEIKMALMDEVRKVIQKRAVSAIAAYNILSNVRHFLGTDPIYEEIDEVRCVEAEVPVLKIVFMKGPNINLSCCTGSYAPGIQKSYLIRGFVLWDSRFAPLYMLVKEWATCSGVENSSNGEKYARNVNGEIRYPMVLDFNDEEFLADSPAIEKNSLSVAQLFVLFLDYYCNFSFDRYYICMREAAVRRRVRSADGDGAIDDRGNSVFIRDPIDDQNPGRSVRDVTILQDKMRRTLHFIISIDHHFPKLSEILLEGLGARERPSEGFVAENTPPSDPHRGEDLDSPLQDCVRTPGRTKLHDQQ</sequence>
<evidence type="ECO:0000256" key="4">
    <source>
        <dbReference type="ARBA" id="ARBA00022723"/>
    </source>
</evidence>
<evidence type="ECO:0000256" key="6">
    <source>
        <dbReference type="SAM" id="MobiDB-lite"/>
    </source>
</evidence>
<organism evidence="8 9">
    <name type="scientific">Angiostrongylus cantonensis</name>
    <name type="common">Rat lungworm</name>
    <dbReference type="NCBI Taxonomy" id="6313"/>
    <lineage>
        <taxon>Eukaryota</taxon>
        <taxon>Metazoa</taxon>
        <taxon>Ecdysozoa</taxon>
        <taxon>Nematoda</taxon>
        <taxon>Chromadorea</taxon>
        <taxon>Rhabditida</taxon>
        <taxon>Rhabditina</taxon>
        <taxon>Rhabditomorpha</taxon>
        <taxon>Strongyloidea</taxon>
        <taxon>Metastrongylidae</taxon>
        <taxon>Angiostrongylus</taxon>
    </lineage>
</organism>
<evidence type="ECO:0000256" key="5">
    <source>
        <dbReference type="ARBA" id="ARBA00022842"/>
    </source>
</evidence>
<dbReference type="STRING" id="6313.A0A158P9T6"/>
<feature type="region of interest" description="Disordered" evidence="6">
    <location>
        <begin position="337"/>
        <end position="376"/>
    </location>
</feature>
<dbReference type="GO" id="GO:0046872">
    <property type="term" value="F:metal ion binding"/>
    <property type="evidence" value="ECO:0007669"/>
    <property type="project" value="UniProtKB-KW"/>
</dbReference>
<dbReference type="Pfam" id="PF03828">
    <property type="entry name" value="PAP_assoc"/>
    <property type="match status" value="1"/>
</dbReference>
<dbReference type="GO" id="GO:0031123">
    <property type="term" value="P:RNA 3'-end processing"/>
    <property type="evidence" value="ECO:0007669"/>
    <property type="project" value="TreeGrafter"/>
</dbReference>
<keyword evidence="3" id="KW-0808">Transferase</keyword>
<keyword evidence="4" id="KW-0479">Metal-binding</keyword>
<comment type="cofactor">
    <cofactor evidence="1">
        <name>Mn(2+)</name>
        <dbReference type="ChEBI" id="CHEBI:29035"/>
    </cofactor>
</comment>
<dbReference type="PANTHER" id="PTHR12271:SF128">
    <property type="entry name" value="PAP-ASSOCIATED DOMAIN-CONTAINING PROTEIN"/>
    <property type="match status" value="1"/>
</dbReference>
<feature type="domain" description="PAP-associated" evidence="7">
    <location>
        <begin position="231"/>
        <end position="290"/>
    </location>
</feature>